<evidence type="ECO:0000313" key="9">
    <source>
        <dbReference type="EMBL" id="KAK6622020.1"/>
    </source>
</evidence>
<evidence type="ECO:0000256" key="3">
    <source>
        <dbReference type="ARBA" id="ARBA00022448"/>
    </source>
</evidence>
<keyword evidence="6 8" id="KW-0472">Membrane</keyword>
<evidence type="ECO:0000256" key="6">
    <source>
        <dbReference type="ARBA" id="ARBA00023136"/>
    </source>
</evidence>
<evidence type="ECO:0000256" key="1">
    <source>
        <dbReference type="ARBA" id="ARBA00004141"/>
    </source>
</evidence>
<feature type="transmembrane region" description="Helical" evidence="8">
    <location>
        <begin position="443"/>
        <end position="467"/>
    </location>
</feature>
<sequence>MNQSGSYSVAKKNQGNADNQYHLLPESSRNGASVTTKSITRTGSDTNTSTERQPFLERHSMEPVRLTPAWEDNNLSDDELNFKNLTMEQANLEMHPPKDRCQIVYFILLLHGIGVLMPWNMFITARSYFVDYKLSKEYTGVSSEYGTYFLSYVGFASQIPNLAFSWLNVFIRIGGNLTTRILWSIFIEVVMFVCTIILAMTDTSSWPAAFFWNTMLIVVILNMANGIYQNTVFGMGAKLPLRYSGAVILGSNISGTFVSIIDLLSIALAPNTRTAAIYYFITALFVLLACFDTYFALPLNRFYRYHEYLSTKSEQIIKRENAGRKNNVPYWTVFKKASPQLFNVFFVFFVSLAVFPAMQAAIKKSDPDFFIPDKYYENVMCFLTFNASAMLGSLVSNWIRWPSPKYLVIPVVLRALFIPFFLFCNFQPTDSTRALPVLIHNDWAYWCAGILLGFTSGYFSSISMMYTSRTVEPAHAPTAGMFGGAMLVTGIFCGVLFAMIFPWLVQNVSI</sequence>
<dbReference type="PANTHER" id="PTHR10332:SF80">
    <property type="entry name" value="EQUILIBRATIVE NUCLEOSIDE TRANSPORTER 2, ISOFORM A"/>
    <property type="match status" value="1"/>
</dbReference>
<evidence type="ECO:0000256" key="5">
    <source>
        <dbReference type="ARBA" id="ARBA00022989"/>
    </source>
</evidence>
<dbReference type="SUPFAM" id="SSF103473">
    <property type="entry name" value="MFS general substrate transporter"/>
    <property type="match status" value="1"/>
</dbReference>
<evidence type="ECO:0000256" key="8">
    <source>
        <dbReference type="SAM" id="Phobius"/>
    </source>
</evidence>
<accession>A0ABR1AL61</accession>
<gene>
    <name evidence="9" type="ORF">RUM44_001827</name>
</gene>
<feature type="transmembrane region" description="Helical" evidence="8">
    <location>
        <begin position="245"/>
        <end position="270"/>
    </location>
</feature>
<comment type="similarity">
    <text evidence="2">Belongs to the SLC29A/ENT transporter (TC 2.A.57) family.</text>
</comment>
<feature type="transmembrane region" description="Helical" evidence="8">
    <location>
        <begin position="149"/>
        <end position="169"/>
    </location>
</feature>
<dbReference type="PRINTS" id="PR01130">
    <property type="entry name" value="DERENTRNSPRT"/>
</dbReference>
<feature type="region of interest" description="Disordered" evidence="7">
    <location>
        <begin position="1"/>
        <end position="55"/>
    </location>
</feature>
<feature type="transmembrane region" description="Helical" evidence="8">
    <location>
        <begin position="341"/>
        <end position="362"/>
    </location>
</feature>
<feature type="transmembrane region" description="Helical" evidence="8">
    <location>
        <begin position="479"/>
        <end position="505"/>
    </location>
</feature>
<dbReference type="PIRSF" id="PIRSF016379">
    <property type="entry name" value="ENT"/>
    <property type="match status" value="1"/>
</dbReference>
<evidence type="ECO:0000256" key="2">
    <source>
        <dbReference type="ARBA" id="ARBA00007965"/>
    </source>
</evidence>
<evidence type="ECO:0008006" key="11">
    <source>
        <dbReference type="Google" id="ProtNLM"/>
    </source>
</evidence>
<dbReference type="InterPro" id="IPR036259">
    <property type="entry name" value="MFS_trans_sf"/>
</dbReference>
<dbReference type="InterPro" id="IPR002259">
    <property type="entry name" value="Eqnu_transpt"/>
</dbReference>
<feature type="transmembrane region" description="Helical" evidence="8">
    <location>
        <begin position="181"/>
        <end position="200"/>
    </location>
</feature>
<feature type="transmembrane region" description="Helical" evidence="8">
    <location>
        <begin position="206"/>
        <end position="224"/>
    </location>
</feature>
<keyword evidence="5 8" id="KW-1133">Transmembrane helix</keyword>
<reference evidence="9 10" key="1">
    <citation type="submission" date="2023-09" db="EMBL/GenBank/DDBJ databases">
        <title>Genomes of two closely related lineages of the louse Polyplax serrata with different host specificities.</title>
        <authorList>
            <person name="Martinu J."/>
            <person name="Tarabai H."/>
            <person name="Stefka J."/>
            <person name="Hypsa V."/>
        </authorList>
    </citation>
    <scope>NUCLEOTIDE SEQUENCE [LARGE SCALE GENOMIC DNA]</scope>
    <source>
        <strain evidence="9">98ZLc_SE</strain>
    </source>
</reference>
<dbReference type="Pfam" id="PF01733">
    <property type="entry name" value="Nucleoside_tran"/>
    <property type="match status" value="1"/>
</dbReference>
<name>A0ABR1AL61_POLSC</name>
<feature type="transmembrane region" description="Helical" evidence="8">
    <location>
        <begin position="406"/>
        <end position="423"/>
    </location>
</feature>
<evidence type="ECO:0000313" key="10">
    <source>
        <dbReference type="Proteomes" id="UP001359485"/>
    </source>
</evidence>
<comment type="caution">
    <text evidence="9">The sequence shown here is derived from an EMBL/GenBank/DDBJ whole genome shotgun (WGS) entry which is preliminary data.</text>
</comment>
<keyword evidence="10" id="KW-1185">Reference proteome</keyword>
<feature type="transmembrane region" description="Helical" evidence="8">
    <location>
        <begin position="276"/>
        <end position="297"/>
    </location>
</feature>
<keyword evidence="4 8" id="KW-0812">Transmembrane</keyword>
<feature type="transmembrane region" description="Helical" evidence="8">
    <location>
        <begin position="382"/>
        <end position="399"/>
    </location>
</feature>
<feature type="compositionally biased region" description="Polar residues" evidence="7">
    <location>
        <begin position="27"/>
        <end position="52"/>
    </location>
</feature>
<organism evidence="9 10">
    <name type="scientific">Polyplax serrata</name>
    <name type="common">Common mouse louse</name>
    <dbReference type="NCBI Taxonomy" id="468196"/>
    <lineage>
        <taxon>Eukaryota</taxon>
        <taxon>Metazoa</taxon>
        <taxon>Ecdysozoa</taxon>
        <taxon>Arthropoda</taxon>
        <taxon>Hexapoda</taxon>
        <taxon>Insecta</taxon>
        <taxon>Pterygota</taxon>
        <taxon>Neoptera</taxon>
        <taxon>Paraneoptera</taxon>
        <taxon>Psocodea</taxon>
        <taxon>Troctomorpha</taxon>
        <taxon>Phthiraptera</taxon>
        <taxon>Anoplura</taxon>
        <taxon>Polyplacidae</taxon>
        <taxon>Polyplax</taxon>
    </lineage>
</organism>
<feature type="transmembrane region" description="Helical" evidence="8">
    <location>
        <begin position="103"/>
        <end position="129"/>
    </location>
</feature>
<dbReference type="Proteomes" id="UP001359485">
    <property type="component" value="Unassembled WGS sequence"/>
</dbReference>
<evidence type="ECO:0000256" key="7">
    <source>
        <dbReference type="SAM" id="MobiDB-lite"/>
    </source>
</evidence>
<feature type="compositionally biased region" description="Polar residues" evidence="7">
    <location>
        <begin position="1"/>
        <end position="19"/>
    </location>
</feature>
<comment type="subcellular location">
    <subcellularLocation>
        <location evidence="1">Membrane</location>
        <topology evidence="1">Multi-pass membrane protein</topology>
    </subcellularLocation>
</comment>
<dbReference type="EMBL" id="JAWJWF010000047">
    <property type="protein sequence ID" value="KAK6622020.1"/>
    <property type="molecule type" value="Genomic_DNA"/>
</dbReference>
<protein>
    <recommendedName>
        <fullName evidence="11">Equilibrative nucleoside transporter</fullName>
    </recommendedName>
</protein>
<dbReference type="PANTHER" id="PTHR10332">
    <property type="entry name" value="EQUILIBRATIVE NUCLEOSIDE TRANSPORTER"/>
    <property type="match status" value="1"/>
</dbReference>
<evidence type="ECO:0000256" key="4">
    <source>
        <dbReference type="ARBA" id="ARBA00022692"/>
    </source>
</evidence>
<proteinExistence type="inferred from homology"/>
<keyword evidence="3" id="KW-0813">Transport</keyword>